<dbReference type="Gene3D" id="3.40.430.10">
    <property type="entry name" value="Dihydrofolate Reductase, subunit A"/>
    <property type="match status" value="1"/>
</dbReference>
<name>A0A2G9YYB6_9BACT</name>
<dbReference type="InterPro" id="IPR024072">
    <property type="entry name" value="DHFR-like_dom_sf"/>
</dbReference>
<organism evidence="1 2">
    <name type="scientific">Candidatus Nealsonbacteria bacterium CG23_combo_of_CG06-09_8_20_14_all_37_18</name>
    <dbReference type="NCBI Taxonomy" id="1974720"/>
    <lineage>
        <taxon>Bacteria</taxon>
        <taxon>Candidatus Nealsoniibacteriota</taxon>
    </lineage>
</organism>
<feature type="non-terminal residue" evidence="1">
    <location>
        <position position="1"/>
    </location>
</feature>
<evidence type="ECO:0000313" key="1">
    <source>
        <dbReference type="EMBL" id="PIP24236.1"/>
    </source>
</evidence>
<gene>
    <name evidence="1" type="ORF">COX35_01810</name>
</gene>
<dbReference type="AlphaFoldDB" id="A0A2G9YYB6"/>
<reference evidence="1 2" key="1">
    <citation type="submission" date="2017-09" db="EMBL/GenBank/DDBJ databases">
        <title>Depth-based differentiation of microbial function through sediment-hosted aquifers and enrichment of novel symbionts in the deep terrestrial subsurface.</title>
        <authorList>
            <person name="Probst A.J."/>
            <person name="Ladd B."/>
            <person name="Jarett J.K."/>
            <person name="Geller-Mcgrath D.E."/>
            <person name="Sieber C.M."/>
            <person name="Emerson J.B."/>
            <person name="Anantharaman K."/>
            <person name="Thomas B.C."/>
            <person name="Malmstrom R."/>
            <person name="Stieglmeier M."/>
            <person name="Klingl A."/>
            <person name="Woyke T."/>
            <person name="Ryan C.M."/>
            <person name="Banfield J.F."/>
        </authorList>
    </citation>
    <scope>NUCLEOTIDE SEQUENCE [LARGE SCALE GENOMIC DNA]</scope>
    <source>
        <strain evidence="1">CG23_combo_of_CG06-09_8_20_14_all_37_18</strain>
    </source>
</reference>
<protein>
    <submittedName>
        <fullName evidence="1">Deaminase</fullName>
    </submittedName>
</protein>
<proteinExistence type="predicted"/>
<dbReference type="EMBL" id="PCRQ01000049">
    <property type="protein sequence ID" value="PIP24236.1"/>
    <property type="molecule type" value="Genomic_DNA"/>
</dbReference>
<sequence>IDEIFIDIEPIILGKGIPLFRDKDFKRNLKLVGQKKISESEIQLHYKVLKDYGN</sequence>
<accession>A0A2G9YYB6</accession>
<evidence type="ECO:0000313" key="2">
    <source>
        <dbReference type="Proteomes" id="UP000229952"/>
    </source>
</evidence>
<dbReference type="Proteomes" id="UP000229952">
    <property type="component" value="Unassembled WGS sequence"/>
</dbReference>
<comment type="caution">
    <text evidence="1">The sequence shown here is derived from an EMBL/GenBank/DDBJ whole genome shotgun (WGS) entry which is preliminary data.</text>
</comment>
<dbReference type="SUPFAM" id="SSF53597">
    <property type="entry name" value="Dihydrofolate reductase-like"/>
    <property type="match status" value="1"/>
</dbReference>